<feature type="domain" description="Response regulatory" evidence="6">
    <location>
        <begin position="5"/>
        <end position="118"/>
    </location>
</feature>
<evidence type="ECO:0000256" key="4">
    <source>
        <dbReference type="ARBA" id="ARBA00023125"/>
    </source>
</evidence>
<keyword evidence="5" id="KW-0804">Transcription</keyword>
<dbReference type="FunFam" id="3.40.50.2300:FF:000001">
    <property type="entry name" value="DNA-binding response regulator PhoB"/>
    <property type="match status" value="1"/>
</dbReference>
<dbReference type="Gene3D" id="6.10.250.690">
    <property type="match status" value="1"/>
</dbReference>
<dbReference type="GO" id="GO:0000976">
    <property type="term" value="F:transcription cis-regulatory region binding"/>
    <property type="evidence" value="ECO:0007669"/>
    <property type="project" value="TreeGrafter"/>
</dbReference>
<dbReference type="SUPFAM" id="SSF46894">
    <property type="entry name" value="C-terminal effector domain of the bipartite response regulators"/>
    <property type="match status" value="1"/>
</dbReference>
<dbReference type="Gene3D" id="1.10.10.10">
    <property type="entry name" value="Winged helix-like DNA-binding domain superfamily/Winged helix DNA-binding domain"/>
    <property type="match status" value="1"/>
</dbReference>
<feature type="non-terminal residue" evidence="8">
    <location>
        <position position="1"/>
    </location>
</feature>
<dbReference type="CDD" id="cd00383">
    <property type="entry name" value="trans_reg_C"/>
    <property type="match status" value="1"/>
</dbReference>
<feature type="domain" description="OmpR/PhoB-type" evidence="7">
    <location>
        <begin position="130"/>
        <end position="229"/>
    </location>
</feature>
<dbReference type="EMBL" id="UINC01003234">
    <property type="protein sequence ID" value="SVA04526.1"/>
    <property type="molecule type" value="Genomic_DNA"/>
</dbReference>
<dbReference type="InterPro" id="IPR001867">
    <property type="entry name" value="OmpR/PhoB-type_DNA-bd"/>
</dbReference>
<name>A0A381SKK1_9ZZZZ</name>
<keyword evidence="2" id="KW-0902">Two-component regulatory system</keyword>
<dbReference type="InterPro" id="IPR001789">
    <property type="entry name" value="Sig_transdc_resp-reg_receiver"/>
</dbReference>
<evidence type="ECO:0000259" key="7">
    <source>
        <dbReference type="PROSITE" id="PS51755"/>
    </source>
</evidence>
<keyword evidence="4" id="KW-0238">DNA-binding</keyword>
<evidence type="ECO:0000256" key="2">
    <source>
        <dbReference type="ARBA" id="ARBA00023012"/>
    </source>
</evidence>
<evidence type="ECO:0000313" key="8">
    <source>
        <dbReference type="EMBL" id="SVA04526.1"/>
    </source>
</evidence>
<organism evidence="8">
    <name type="scientific">marine metagenome</name>
    <dbReference type="NCBI Taxonomy" id="408172"/>
    <lineage>
        <taxon>unclassified sequences</taxon>
        <taxon>metagenomes</taxon>
        <taxon>ecological metagenomes</taxon>
    </lineage>
</organism>
<dbReference type="SMART" id="SM00448">
    <property type="entry name" value="REC"/>
    <property type="match status" value="1"/>
</dbReference>
<dbReference type="InterPro" id="IPR016032">
    <property type="entry name" value="Sig_transdc_resp-reg_C-effctor"/>
</dbReference>
<dbReference type="InterPro" id="IPR011006">
    <property type="entry name" value="CheY-like_superfamily"/>
</dbReference>
<evidence type="ECO:0000256" key="5">
    <source>
        <dbReference type="ARBA" id="ARBA00023163"/>
    </source>
</evidence>
<keyword evidence="3" id="KW-0805">Transcription regulation</keyword>
<proteinExistence type="predicted"/>
<dbReference type="Pfam" id="PF00072">
    <property type="entry name" value="Response_reg"/>
    <property type="match status" value="1"/>
</dbReference>
<evidence type="ECO:0000256" key="3">
    <source>
        <dbReference type="ARBA" id="ARBA00023015"/>
    </source>
</evidence>
<accession>A0A381SKK1</accession>
<dbReference type="PANTHER" id="PTHR48111:SF40">
    <property type="entry name" value="PHOSPHATE REGULON TRANSCRIPTIONAL REGULATORY PROTEIN PHOB"/>
    <property type="match status" value="1"/>
</dbReference>
<dbReference type="GO" id="GO:0000156">
    <property type="term" value="F:phosphorelay response regulator activity"/>
    <property type="evidence" value="ECO:0007669"/>
    <property type="project" value="TreeGrafter"/>
</dbReference>
<sequence>VSSEKILIIEDEENILEAVKYSLTQEGYDVFTSMDGEEGLEKAQEIRPDLVLLDIMLPKMDGFEVCRILRKNLDMPVFMISAKTEEIDRVVGLEIGADDYLTKPFSMRELVARVRNVLRRAALNPVENDLEDIKYGELEIHLTSHRVIVRGEEISMKPKEFDLLYFLASHKGRAFTRDQILEKLWGNEFIGDIRTVDVHVRWIREKIEANPSQPKKLVTIRGLGYRFDG</sequence>
<dbReference type="GO" id="GO:0006355">
    <property type="term" value="P:regulation of DNA-templated transcription"/>
    <property type="evidence" value="ECO:0007669"/>
    <property type="project" value="InterPro"/>
</dbReference>
<gene>
    <name evidence="8" type="ORF">METZ01_LOCUS57380</name>
</gene>
<dbReference type="Gene3D" id="3.40.50.2300">
    <property type="match status" value="1"/>
</dbReference>
<dbReference type="Pfam" id="PF00486">
    <property type="entry name" value="Trans_reg_C"/>
    <property type="match status" value="1"/>
</dbReference>
<dbReference type="InterPro" id="IPR036388">
    <property type="entry name" value="WH-like_DNA-bd_sf"/>
</dbReference>
<dbReference type="FunFam" id="1.10.10.10:FF:000018">
    <property type="entry name" value="DNA-binding response regulator ResD"/>
    <property type="match status" value="1"/>
</dbReference>
<dbReference type="SUPFAM" id="SSF52172">
    <property type="entry name" value="CheY-like"/>
    <property type="match status" value="1"/>
</dbReference>
<dbReference type="GO" id="GO:0032993">
    <property type="term" value="C:protein-DNA complex"/>
    <property type="evidence" value="ECO:0007669"/>
    <property type="project" value="TreeGrafter"/>
</dbReference>
<dbReference type="SMART" id="SM00862">
    <property type="entry name" value="Trans_reg_C"/>
    <property type="match status" value="1"/>
</dbReference>
<evidence type="ECO:0000256" key="1">
    <source>
        <dbReference type="ARBA" id="ARBA00022553"/>
    </source>
</evidence>
<dbReference type="InterPro" id="IPR039420">
    <property type="entry name" value="WalR-like"/>
</dbReference>
<protein>
    <submittedName>
        <fullName evidence="8">Uncharacterized protein</fullName>
    </submittedName>
</protein>
<dbReference type="PANTHER" id="PTHR48111">
    <property type="entry name" value="REGULATOR OF RPOS"/>
    <property type="match status" value="1"/>
</dbReference>
<reference evidence="8" key="1">
    <citation type="submission" date="2018-05" db="EMBL/GenBank/DDBJ databases">
        <authorList>
            <person name="Lanie J.A."/>
            <person name="Ng W.-L."/>
            <person name="Kazmierczak K.M."/>
            <person name="Andrzejewski T.M."/>
            <person name="Davidsen T.M."/>
            <person name="Wayne K.J."/>
            <person name="Tettelin H."/>
            <person name="Glass J.I."/>
            <person name="Rusch D."/>
            <person name="Podicherti R."/>
            <person name="Tsui H.-C.T."/>
            <person name="Winkler M.E."/>
        </authorList>
    </citation>
    <scope>NUCLEOTIDE SEQUENCE</scope>
</reference>
<evidence type="ECO:0000259" key="6">
    <source>
        <dbReference type="PROSITE" id="PS50110"/>
    </source>
</evidence>
<dbReference type="PROSITE" id="PS50110">
    <property type="entry name" value="RESPONSE_REGULATORY"/>
    <property type="match status" value="1"/>
</dbReference>
<keyword evidence="1" id="KW-0597">Phosphoprotein</keyword>
<dbReference type="PROSITE" id="PS51755">
    <property type="entry name" value="OMPR_PHOB"/>
    <property type="match status" value="1"/>
</dbReference>
<dbReference type="GO" id="GO:0005829">
    <property type="term" value="C:cytosol"/>
    <property type="evidence" value="ECO:0007669"/>
    <property type="project" value="TreeGrafter"/>
</dbReference>
<dbReference type="AlphaFoldDB" id="A0A381SKK1"/>